<reference evidence="6 7" key="1">
    <citation type="submission" date="2024-02" db="EMBL/GenBank/DDBJ databases">
        <title>De novo assembly and annotation of 12 fungi associated with fruit tree decline syndrome in Ontario, Canada.</title>
        <authorList>
            <person name="Sulman M."/>
            <person name="Ellouze W."/>
            <person name="Ilyukhin E."/>
        </authorList>
    </citation>
    <scope>NUCLEOTIDE SEQUENCE [LARGE SCALE GENOMIC DNA]</scope>
    <source>
        <strain evidence="6 7">FDS-637</strain>
    </source>
</reference>
<dbReference type="GeneID" id="92008880"/>
<sequence length="1826" mass="195767">MPAGKTRKRIRNRLFAPCRSRHDAALSGSAGLTPPARSVTTRTTSDRAVSPIPPSSHGGGGGAAATRSRASIYNDAALTPSYRSHPQLASVNVPENGLARGALTVRNPGAASLASGASSAYSMQSCCSPQLSTISESNKGQTTKASCSSATSRSSSHHHHQSSDAPSQLQESKDPARPEELPEGSTAEQTETATDVPDAHTREPTAADNTTLTPGWHRRNDSHSSLLKSRAEFCRQPVDSPFTGTFPDDIAETAYALIAASESVQELRDALEWADGGSSHCGDKHHDDDDATAPSSDRHVDGGSPKDHAPAPPISVDDSVSVYSQSSEEEQDQPAHDSISLTVDELFASTAGGVERKQENAQAVVPSTTQSPTPTFFAELTFRPAPLRPQKRSVTPPVEDVSGNDAAAPEVAMADDVEDAASEVLADEDFDHDDDADIQETSEAQEEETPLEERPVSQLTDDHRIPSPVDPTSSGPEETDVDHVSAKEQDPDVDVTESDQDVDVTESDQDVDATESKQPETAAVPEHRPKTSESDSVSLPDPDFIIAFPAPEPHAESRAESRAQSHEESHAESHAGSHTESHAESPVVEEQVPASNTQSAPSPTYEFVDERPRTPDHATGNPASQDVELISQPLDDVRSLGDHQTSSPDDGRSPPLNGRDAPTEGSSPQVDTNTPSDTHVPDESSKPGPSEDEEINNNDDDGEFCYYPDFDGSSRRSGSRNSEYSSSLNGPTLVEEHSDNKEIIILPSADAALAEARSDVAEAATDDVEEQAGQPRSPAASPQHPAAQADGLLPPAHDQLEECAPPTIAVQAVTPPPALPKTPPPPQQPVYLDDDIEVDVGTPDAATTSTAPPFPAFFASDTYRTWSSDGGLLRITGAPGAGKSTLMANLVEHFEETMMMTPAAAPTEDVFSSSGDRPKSSNGTIVSYTFHAAEPVMVDPNQHARGKPVSGLLHALAHQLAQQEQQQYDKHYYLAHNGNDAPSELAALYAADGEEQQRHALSRWDLSEMELQDVLLKHARTRYCGGTGKSRGRRLWVFVDAVDEVGDEEAVGDLLDFFAKLAAVPAVGVCVSAREEVGKAVFKRGDENGLQVRVEDFNADDIAEYVRGELGFALEHFSGIELEQVSQVVEKRARNVFLWAILAVDMVQRDFRGRTRREVREAIERLPFNLDDIYRERVLNVPADEREPCLRLLQWVCFATRPLTLRELRVALVLRPETKSLADVYAAPDYIASDADIADVLHHLSRGLLHVPAFDVHSAPIAAPVHASAKDFLVTRNGLDILAPETSTSPTRTTTDLLLSRRLLHFLSFPEYHDTSKDPATLPLASYATYSWHLHAESAEHHGANQSDLLDLLHTAPTFPRWWWCHATILSSPSFSHPHQPPLDVMDDRLAELLYIQHRRADLTIFDLAAACGLCSTIGAALTAIAETFSPTTSSSTDHDTIGGAGGAERTLLHWAAFSGNEAMVAFFLARPDARPAAVDRRGQTALHIAVIQGHARIVRTLVAALPPGVVDARDEDGRAALHYATLLQDKAVIEALLEPPPPSSTGGAADVNVRDASGATPLFAPCKAGDADVVARFLELGGAAVNVNARTTDADDNDVVAAVNNTSSPLPARSSNKKQTVLHAAVSRRRRAVVRLLTRTRPDLDVNARDGAGDAALAIAVRAEDVATVAILLERRDLDVNIRRQGGGPSTAINSYLYDGPLIAAAVSTGNEALVRALLARPDLDVNARGEHWRSPLHMAVGLGNAAVARLLLQARPDLDVNARDVDGCTALMDAVASGREDIVRALLARPDADALSGRALLMAVAEERGGEGVRRVLAERYHGL</sequence>
<dbReference type="InterPro" id="IPR036770">
    <property type="entry name" value="Ankyrin_rpt-contain_sf"/>
</dbReference>
<feature type="compositionally biased region" description="Basic and acidic residues" evidence="4">
    <location>
        <begin position="553"/>
        <end position="583"/>
    </location>
</feature>
<dbReference type="SMART" id="SM00248">
    <property type="entry name" value="ANK"/>
    <property type="match status" value="9"/>
</dbReference>
<feature type="compositionally biased region" description="Low complexity" evidence="4">
    <location>
        <begin position="774"/>
        <end position="789"/>
    </location>
</feature>
<feature type="compositionally biased region" description="Low complexity" evidence="4">
    <location>
        <begin position="315"/>
        <end position="326"/>
    </location>
</feature>
<dbReference type="PROSITE" id="PS50297">
    <property type="entry name" value="ANK_REP_REGION"/>
    <property type="match status" value="2"/>
</dbReference>
<evidence type="ECO:0000313" key="7">
    <source>
        <dbReference type="Proteomes" id="UP001430584"/>
    </source>
</evidence>
<organism evidence="6 7">
    <name type="scientific">Diplodia seriata</name>
    <dbReference type="NCBI Taxonomy" id="420778"/>
    <lineage>
        <taxon>Eukaryota</taxon>
        <taxon>Fungi</taxon>
        <taxon>Dikarya</taxon>
        <taxon>Ascomycota</taxon>
        <taxon>Pezizomycotina</taxon>
        <taxon>Dothideomycetes</taxon>
        <taxon>Dothideomycetes incertae sedis</taxon>
        <taxon>Botryosphaeriales</taxon>
        <taxon>Botryosphaeriaceae</taxon>
        <taxon>Diplodia</taxon>
    </lineage>
</organism>
<feature type="region of interest" description="Disordered" evidence="4">
    <location>
        <begin position="133"/>
        <end position="223"/>
    </location>
</feature>
<feature type="compositionally biased region" description="Low complexity" evidence="4">
    <location>
        <begin position="145"/>
        <end position="154"/>
    </location>
</feature>
<feature type="region of interest" description="Disordered" evidence="4">
    <location>
        <begin position="755"/>
        <end position="799"/>
    </location>
</feature>
<keyword evidence="7" id="KW-1185">Reference proteome</keyword>
<feature type="compositionally biased region" description="Low complexity" evidence="4">
    <location>
        <begin position="715"/>
        <end position="727"/>
    </location>
</feature>
<evidence type="ECO:0000313" key="6">
    <source>
        <dbReference type="EMBL" id="KAL0261099.1"/>
    </source>
</evidence>
<feature type="region of interest" description="Disordered" evidence="4">
    <location>
        <begin position="1"/>
        <end position="68"/>
    </location>
</feature>
<feature type="compositionally biased region" description="Polar residues" evidence="4">
    <location>
        <begin position="593"/>
        <end position="602"/>
    </location>
</feature>
<dbReference type="Pfam" id="PF12796">
    <property type="entry name" value="Ank_2"/>
    <property type="match status" value="2"/>
</dbReference>
<evidence type="ECO:0000259" key="5">
    <source>
        <dbReference type="Pfam" id="PF24883"/>
    </source>
</evidence>
<feature type="compositionally biased region" description="Acidic residues" evidence="4">
    <location>
        <begin position="690"/>
        <end position="703"/>
    </location>
</feature>
<dbReference type="Gene3D" id="1.25.40.20">
    <property type="entry name" value="Ankyrin repeat-containing domain"/>
    <property type="match status" value="3"/>
</dbReference>
<dbReference type="RefSeq" id="XP_066634128.1">
    <property type="nucleotide sequence ID" value="XM_066776247.1"/>
</dbReference>
<evidence type="ECO:0000256" key="4">
    <source>
        <dbReference type="SAM" id="MobiDB-lite"/>
    </source>
</evidence>
<feature type="compositionally biased region" description="Basic residues" evidence="4">
    <location>
        <begin position="1"/>
        <end position="12"/>
    </location>
</feature>
<dbReference type="EMBL" id="JAJVCZ030000004">
    <property type="protein sequence ID" value="KAL0261099.1"/>
    <property type="molecule type" value="Genomic_DNA"/>
</dbReference>
<comment type="caution">
    <text evidence="6">The sequence shown here is derived from an EMBL/GenBank/DDBJ whole genome shotgun (WGS) entry which is preliminary data.</text>
</comment>
<feature type="compositionally biased region" description="Basic and acidic residues" evidence="4">
    <location>
        <begin position="296"/>
        <end position="309"/>
    </location>
</feature>
<dbReference type="Pfam" id="PF24883">
    <property type="entry name" value="NPHP3_N"/>
    <property type="match status" value="1"/>
</dbReference>
<feature type="compositionally biased region" description="Basic and acidic residues" evidence="4">
    <location>
        <begin position="451"/>
        <end position="465"/>
    </location>
</feature>
<feature type="compositionally biased region" description="Polar residues" evidence="4">
    <location>
        <begin position="664"/>
        <end position="677"/>
    </location>
</feature>
<feature type="compositionally biased region" description="Basic and acidic residues" evidence="4">
    <location>
        <begin position="481"/>
        <end position="490"/>
    </location>
</feature>
<dbReference type="Proteomes" id="UP001430584">
    <property type="component" value="Unassembled WGS sequence"/>
</dbReference>
<dbReference type="PANTHER" id="PTHR24198">
    <property type="entry name" value="ANKYRIN REPEAT AND PROTEIN KINASE DOMAIN-CONTAINING PROTEIN"/>
    <property type="match status" value="1"/>
</dbReference>
<feature type="domain" description="Nephrocystin 3-like N-terminal" evidence="5">
    <location>
        <begin position="857"/>
        <end position="1062"/>
    </location>
</feature>
<gene>
    <name evidence="6" type="ORF">SLS55_004795</name>
</gene>
<keyword evidence="2 3" id="KW-0040">ANK repeat</keyword>
<feature type="compositionally biased region" description="Basic and acidic residues" evidence="4">
    <location>
        <begin position="171"/>
        <end position="180"/>
    </location>
</feature>
<keyword evidence="1" id="KW-0677">Repeat</keyword>
<accession>A0ABR3CNQ5</accession>
<dbReference type="SUPFAM" id="SSF48403">
    <property type="entry name" value="Ankyrin repeat"/>
    <property type="match status" value="1"/>
</dbReference>
<dbReference type="PANTHER" id="PTHR24198:SF165">
    <property type="entry name" value="ANKYRIN REPEAT-CONTAINING PROTEIN-RELATED"/>
    <property type="match status" value="1"/>
</dbReference>
<feature type="repeat" description="ANK" evidence="3">
    <location>
        <begin position="1733"/>
        <end position="1765"/>
    </location>
</feature>
<evidence type="ECO:0000256" key="3">
    <source>
        <dbReference type="PROSITE-ProRule" id="PRU00023"/>
    </source>
</evidence>
<evidence type="ECO:0000256" key="2">
    <source>
        <dbReference type="ARBA" id="ARBA00023043"/>
    </source>
</evidence>
<dbReference type="PROSITE" id="PS50088">
    <property type="entry name" value="ANK_REPEAT"/>
    <property type="match status" value="2"/>
</dbReference>
<feature type="repeat" description="ANK" evidence="3">
    <location>
        <begin position="1482"/>
        <end position="1503"/>
    </location>
</feature>
<dbReference type="InterPro" id="IPR002110">
    <property type="entry name" value="Ankyrin_rpt"/>
</dbReference>
<proteinExistence type="predicted"/>
<feature type="compositionally biased region" description="Polar residues" evidence="4">
    <location>
        <begin position="133"/>
        <end position="144"/>
    </location>
</feature>
<feature type="compositionally biased region" description="Acidic residues" evidence="4">
    <location>
        <begin position="413"/>
        <end position="450"/>
    </location>
</feature>
<name>A0ABR3CNQ5_9PEZI</name>
<feature type="compositionally biased region" description="Acidic residues" evidence="4">
    <location>
        <begin position="491"/>
        <end position="513"/>
    </location>
</feature>
<evidence type="ECO:0000256" key="1">
    <source>
        <dbReference type="ARBA" id="ARBA00022737"/>
    </source>
</evidence>
<feature type="compositionally biased region" description="Polar residues" evidence="4">
    <location>
        <begin position="38"/>
        <end position="47"/>
    </location>
</feature>
<feature type="compositionally biased region" description="Low complexity" evidence="4">
    <location>
        <begin position="366"/>
        <end position="375"/>
    </location>
</feature>
<feature type="region of interest" description="Disordered" evidence="4">
    <location>
        <begin position="270"/>
        <end position="738"/>
    </location>
</feature>
<dbReference type="InterPro" id="IPR056884">
    <property type="entry name" value="NPHP3-like_N"/>
</dbReference>
<protein>
    <recommendedName>
        <fullName evidence="5">Nephrocystin 3-like N-terminal domain-containing protein</fullName>
    </recommendedName>
</protein>